<reference evidence="1 2" key="1">
    <citation type="submission" date="2024-01" db="EMBL/GenBank/DDBJ databases">
        <title>A telomere-to-telomere, gap-free genome of sweet tea (Lithocarpus litseifolius).</title>
        <authorList>
            <person name="Zhou J."/>
        </authorList>
    </citation>
    <scope>NUCLEOTIDE SEQUENCE [LARGE SCALE GENOMIC DNA]</scope>
    <source>
        <strain evidence="1">Zhou-2022a</strain>
        <tissue evidence="1">Leaf</tissue>
    </source>
</reference>
<sequence length="73" mass="7571">MELDQKQNKIRVHGSMEMGLNACGSMLVAKIGACGLTGMGFDACGSVLVAKISACGLMEFLLVGFDYCGACGF</sequence>
<keyword evidence="2" id="KW-1185">Reference proteome</keyword>
<protein>
    <submittedName>
        <fullName evidence="1">Uncharacterized protein</fullName>
    </submittedName>
</protein>
<name>A0AAW2DZQ2_9ROSI</name>
<gene>
    <name evidence="1" type="ORF">SO802_001894</name>
</gene>
<dbReference type="Proteomes" id="UP001459277">
    <property type="component" value="Unassembled WGS sequence"/>
</dbReference>
<proteinExistence type="predicted"/>
<accession>A0AAW2DZQ2</accession>
<dbReference type="AlphaFoldDB" id="A0AAW2DZQ2"/>
<dbReference type="EMBL" id="JAZDWU010000001">
    <property type="protein sequence ID" value="KAL0014825.1"/>
    <property type="molecule type" value="Genomic_DNA"/>
</dbReference>
<evidence type="ECO:0000313" key="1">
    <source>
        <dbReference type="EMBL" id="KAL0014825.1"/>
    </source>
</evidence>
<comment type="caution">
    <text evidence="1">The sequence shown here is derived from an EMBL/GenBank/DDBJ whole genome shotgun (WGS) entry which is preliminary data.</text>
</comment>
<organism evidence="1 2">
    <name type="scientific">Lithocarpus litseifolius</name>
    <dbReference type="NCBI Taxonomy" id="425828"/>
    <lineage>
        <taxon>Eukaryota</taxon>
        <taxon>Viridiplantae</taxon>
        <taxon>Streptophyta</taxon>
        <taxon>Embryophyta</taxon>
        <taxon>Tracheophyta</taxon>
        <taxon>Spermatophyta</taxon>
        <taxon>Magnoliopsida</taxon>
        <taxon>eudicotyledons</taxon>
        <taxon>Gunneridae</taxon>
        <taxon>Pentapetalae</taxon>
        <taxon>rosids</taxon>
        <taxon>fabids</taxon>
        <taxon>Fagales</taxon>
        <taxon>Fagaceae</taxon>
        <taxon>Lithocarpus</taxon>
    </lineage>
</organism>
<evidence type="ECO:0000313" key="2">
    <source>
        <dbReference type="Proteomes" id="UP001459277"/>
    </source>
</evidence>